<dbReference type="Proteomes" id="UP000682811">
    <property type="component" value="Unassembled WGS sequence"/>
</dbReference>
<dbReference type="EMBL" id="BORT01000001">
    <property type="protein sequence ID" value="GIO45419.1"/>
    <property type="molecule type" value="Genomic_DNA"/>
</dbReference>
<organism evidence="1 2">
    <name type="scientific">Paenibacillus azoreducens</name>
    <dbReference type="NCBI Taxonomy" id="116718"/>
    <lineage>
        <taxon>Bacteria</taxon>
        <taxon>Bacillati</taxon>
        <taxon>Bacillota</taxon>
        <taxon>Bacilli</taxon>
        <taxon>Bacillales</taxon>
        <taxon>Paenibacillaceae</taxon>
        <taxon>Paenibacillus</taxon>
    </lineage>
</organism>
<reference evidence="1 2" key="1">
    <citation type="submission" date="2021-03" db="EMBL/GenBank/DDBJ databases">
        <title>Antimicrobial resistance genes in bacteria isolated from Japanese honey, and their potential for conferring macrolide and lincosamide resistance in the American foulbrood pathogen Paenibacillus larvae.</title>
        <authorList>
            <person name="Okamoto M."/>
            <person name="Kumagai M."/>
            <person name="Kanamori H."/>
            <person name="Takamatsu D."/>
        </authorList>
    </citation>
    <scope>NUCLEOTIDE SEQUENCE [LARGE SCALE GENOMIC DNA]</scope>
    <source>
        <strain evidence="1 2">J34TS1</strain>
    </source>
</reference>
<dbReference type="AlphaFoldDB" id="A0A919Y7V0"/>
<sequence length="59" mass="6913">MPKCKNNLEGNLSIVFWKVIDRLIREGRFSGLNMASPFFTGYTFHDKAPILLRIINWDK</sequence>
<proteinExistence type="predicted"/>
<evidence type="ECO:0000313" key="1">
    <source>
        <dbReference type="EMBL" id="GIO45419.1"/>
    </source>
</evidence>
<gene>
    <name evidence="1" type="ORF">J34TS1_01840</name>
</gene>
<evidence type="ECO:0000313" key="2">
    <source>
        <dbReference type="Proteomes" id="UP000682811"/>
    </source>
</evidence>
<comment type="caution">
    <text evidence="1">The sequence shown here is derived from an EMBL/GenBank/DDBJ whole genome shotgun (WGS) entry which is preliminary data.</text>
</comment>
<keyword evidence="2" id="KW-1185">Reference proteome</keyword>
<name>A0A919Y7V0_9BACL</name>
<accession>A0A919Y7V0</accession>
<protein>
    <submittedName>
        <fullName evidence="1">Uncharacterized protein</fullName>
    </submittedName>
</protein>